<sequence length="209" mass="21905">MAPLLPLLVVLVATGLPATLGQGEVVSRTTSRDVTRSQTSTSQSSETRQITSGAFHNTTNTSRSTASVSNGQEQQRAASSTTDGGFAYLGRTDTQLKDDNRTGPSGTSRIQSAQRTRENRLSVSEPDGGTALQVSQLRTDRDENVTLTGTDDRTGTESTRSLVNSATVTAGDGGTVSRENVAVSRSVNGSEPWSNGTTTPHIRAGAFSQ</sequence>
<feature type="chain" id="PRO_5025354183" evidence="2">
    <location>
        <begin position="22"/>
        <end position="209"/>
    </location>
</feature>
<feature type="compositionally biased region" description="Low complexity" evidence="1">
    <location>
        <begin position="36"/>
        <end position="52"/>
    </location>
</feature>
<reference evidence="3 4" key="1">
    <citation type="submission" date="2019-07" db="EMBL/GenBank/DDBJ databases">
        <title>Draft genome assembly of a fouling barnacle, Amphibalanus amphitrite (Darwin, 1854): The first reference genome for Thecostraca.</title>
        <authorList>
            <person name="Kim W."/>
        </authorList>
    </citation>
    <scope>NUCLEOTIDE SEQUENCE [LARGE SCALE GENOMIC DNA]</scope>
    <source>
        <strain evidence="3">SNU_AA5</strain>
        <tissue evidence="3">Soma without cirri and trophi</tissue>
    </source>
</reference>
<proteinExistence type="predicted"/>
<dbReference type="EMBL" id="VIIS01001753">
    <property type="protein sequence ID" value="KAF0293335.1"/>
    <property type="molecule type" value="Genomic_DNA"/>
</dbReference>
<dbReference type="AlphaFoldDB" id="A0A6A4VH82"/>
<accession>A0A6A4VH82</accession>
<gene>
    <name evidence="3" type="ORF">FJT64_000911</name>
</gene>
<evidence type="ECO:0000313" key="4">
    <source>
        <dbReference type="Proteomes" id="UP000440578"/>
    </source>
</evidence>
<feature type="signal peptide" evidence="2">
    <location>
        <begin position="1"/>
        <end position="21"/>
    </location>
</feature>
<feature type="compositionally biased region" description="Basic and acidic residues" evidence="1">
    <location>
        <begin position="138"/>
        <end position="155"/>
    </location>
</feature>
<feature type="compositionally biased region" description="Polar residues" evidence="1">
    <location>
        <begin position="185"/>
        <end position="200"/>
    </location>
</feature>
<feature type="compositionally biased region" description="Polar residues" evidence="1">
    <location>
        <begin position="54"/>
        <end position="83"/>
    </location>
</feature>
<evidence type="ECO:0000313" key="3">
    <source>
        <dbReference type="EMBL" id="KAF0293335.1"/>
    </source>
</evidence>
<keyword evidence="2" id="KW-0732">Signal</keyword>
<keyword evidence="4" id="KW-1185">Reference proteome</keyword>
<feature type="region of interest" description="Disordered" evidence="1">
    <location>
        <begin position="185"/>
        <end position="209"/>
    </location>
</feature>
<name>A0A6A4VH82_AMPAM</name>
<evidence type="ECO:0000256" key="2">
    <source>
        <dbReference type="SAM" id="SignalP"/>
    </source>
</evidence>
<feature type="compositionally biased region" description="Polar residues" evidence="1">
    <location>
        <begin position="102"/>
        <end position="114"/>
    </location>
</feature>
<comment type="caution">
    <text evidence="3">The sequence shown here is derived from an EMBL/GenBank/DDBJ whole genome shotgun (WGS) entry which is preliminary data.</text>
</comment>
<feature type="region of interest" description="Disordered" evidence="1">
    <location>
        <begin position="25"/>
        <end position="160"/>
    </location>
</feature>
<dbReference type="Proteomes" id="UP000440578">
    <property type="component" value="Unassembled WGS sequence"/>
</dbReference>
<organism evidence="3 4">
    <name type="scientific">Amphibalanus amphitrite</name>
    <name type="common">Striped barnacle</name>
    <name type="synonym">Balanus amphitrite</name>
    <dbReference type="NCBI Taxonomy" id="1232801"/>
    <lineage>
        <taxon>Eukaryota</taxon>
        <taxon>Metazoa</taxon>
        <taxon>Ecdysozoa</taxon>
        <taxon>Arthropoda</taxon>
        <taxon>Crustacea</taxon>
        <taxon>Multicrustacea</taxon>
        <taxon>Cirripedia</taxon>
        <taxon>Thoracica</taxon>
        <taxon>Thoracicalcarea</taxon>
        <taxon>Balanomorpha</taxon>
        <taxon>Balanoidea</taxon>
        <taxon>Balanidae</taxon>
        <taxon>Amphibalaninae</taxon>
        <taxon>Amphibalanus</taxon>
    </lineage>
</organism>
<evidence type="ECO:0000256" key="1">
    <source>
        <dbReference type="SAM" id="MobiDB-lite"/>
    </source>
</evidence>
<protein>
    <submittedName>
        <fullName evidence="3">Uncharacterized protein</fullName>
    </submittedName>
</protein>